<keyword evidence="1" id="KW-0472">Membrane</keyword>
<keyword evidence="3" id="KW-1185">Reference proteome</keyword>
<dbReference type="AlphaFoldDB" id="A0A2U1ATV4"/>
<organism evidence="2 3">
    <name type="scientific">Victivallis vadensis</name>
    <dbReference type="NCBI Taxonomy" id="172901"/>
    <lineage>
        <taxon>Bacteria</taxon>
        <taxon>Pseudomonadati</taxon>
        <taxon>Lentisphaerota</taxon>
        <taxon>Lentisphaeria</taxon>
        <taxon>Victivallales</taxon>
        <taxon>Victivallaceae</taxon>
        <taxon>Victivallis</taxon>
    </lineage>
</organism>
<proteinExistence type="predicted"/>
<dbReference type="EMBL" id="QEKH01000019">
    <property type="protein sequence ID" value="PVY39822.1"/>
    <property type="molecule type" value="Genomic_DNA"/>
</dbReference>
<keyword evidence="1" id="KW-1133">Transmembrane helix</keyword>
<reference evidence="2 3" key="1">
    <citation type="submission" date="2018-04" db="EMBL/GenBank/DDBJ databases">
        <title>Genomic Encyclopedia of Type Strains, Phase IV (KMG-IV): sequencing the most valuable type-strain genomes for metagenomic binning, comparative biology and taxonomic classification.</title>
        <authorList>
            <person name="Goeker M."/>
        </authorList>
    </citation>
    <scope>NUCLEOTIDE SEQUENCE [LARGE SCALE GENOMIC DNA]</scope>
    <source>
        <strain evidence="2 3">DSM 14823</strain>
    </source>
</reference>
<evidence type="ECO:0000313" key="3">
    <source>
        <dbReference type="Proteomes" id="UP000245959"/>
    </source>
</evidence>
<dbReference type="GeneID" id="78295878"/>
<name>A0A2U1ATV4_9BACT</name>
<dbReference type="RefSeq" id="WP_116884585.1">
    <property type="nucleotide sequence ID" value="NZ_CABMMC010000004.1"/>
</dbReference>
<sequence length="1042" mass="117550">MSKIQESLDAIGRFLDAADQSSTPAMRSVAEVYRAACVEVNARLGECRKLIDAGLLSEAERLNRRLSPSLTERAGMLDFPRCAEWCEFCRLYDWPSPPPIDRATVEKLAAGVALAADLNALVRRWRLVARDGGSAEKIRVLRQLVAADPAGSRVWKENLAEVERSRFAELLRDGKLAAEHGDVAELQRIYSELVSPELLTQPERGPLAELAAALAELQQKELHRREETLLDGIASAYSAMDRNALERKLEEWRILCSEPGFQPAQNGLRQVEDARKWLEECRERQERERRFSELEVQLTDELDNEAGLRSVESSFNMLMALDLPVSSRLVERVERYRESCLLAERRRHIRKCIYGIGGALLLVLLVAVAVRLVQNERESREAGRQMEELLAEKNAVGALAVYDRVRRDSPALAERPELLALRARAGKLADEFAAADAGFARLLERAEEALTPERVENSEAAELFRKLGSMAAGRAQPLLDRFDAADRKRRKLLEENRERRTREFRAASERIRRELERISAEIPREGSSLEQLEQAVRAVGKEFDALLRNASGVAGNLKQQQQELVNIAVGRADGALRTTAKLRSIRQRLTAPADFWSYAGALETLAVEAPSLADANRKRAAGLLGLWRSMLEQPVEAGILESPEKLKERLAAIPAGEAALPVALDLAKFAPPGIAYRDPVAAVKEKLDKLEREVIADSDLYELILADAAGGEYRFYSVTEPKVLFSSTGVAKSMELAVSLHSGQEGIPFYLQLWRTDGSEGGRSAYRFQPSSQTALEKLAFPKEFVELRGVDMKQPVFQKAAHYRFLARAAARLRDAKTLEEMERETGSLIRSAVENREMNPYMKVVAVKRLLELLRAFSFFYDVQLTDILYRLDRSNAGRNWNWRNPRELVDHPDEVREMEAALAALDVTRLFDEVRLYRKLWKTALLRKFQAVGTVEEKAGGELTLRLFAPVRFRELWVVDSVGKDKFRILCLPDSAAGGRIPEEFRRYCFPGQVLFAPVDWRSTGELAAAFRKEAAERGSRIDMWPQSWPLNRRGREDE</sequence>
<gene>
    <name evidence="2" type="ORF">C8D82_11963</name>
</gene>
<accession>A0A2U1ATV4</accession>
<dbReference type="Proteomes" id="UP000245959">
    <property type="component" value="Unassembled WGS sequence"/>
</dbReference>
<evidence type="ECO:0000256" key="1">
    <source>
        <dbReference type="SAM" id="Phobius"/>
    </source>
</evidence>
<feature type="transmembrane region" description="Helical" evidence="1">
    <location>
        <begin position="352"/>
        <end position="373"/>
    </location>
</feature>
<evidence type="ECO:0000313" key="2">
    <source>
        <dbReference type="EMBL" id="PVY39822.1"/>
    </source>
</evidence>
<keyword evidence="1" id="KW-0812">Transmembrane</keyword>
<comment type="caution">
    <text evidence="2">The sequence shown here is derived from an EMBL/GenBank/DDBJ whole genome shotgun (WGS) entry which is preliminary data.</text>
</comment>
<protein>
    <submittedName>
        <fullName evidence="2">Uncharacterized protein</fullName>
    </submittedName>
</protein>